<dbReference type="OrthoDB" id="9806651at2"/>
<dbReference type="NCBIfam" id="NF003673">
    <property type="entry name" value="PRK05298.1"/>
    <property type="match status" value="1"/>
</dbReference>
<evidence type="ECO:0000256" key="10">
    <source>
        <dbReference type="ARBA" id="ARBA00023236"/>
    </source>
</evidence>
<evidence type="ECO:0000256" key="13">
    <source>
        <dbReference type="HAMAP-Rule" id="MF_00204"/>
    </source>
</evidence>
<feature type="binding site" evidence="13">
    <location>
        <begin position="38"/>
        <end position="45"/>
    </location>
    <ligand>
        <name>ATP</name>
        <dbReference type="ChEBI" id="CHEBI:30616"/>
    </ligand>
</feature>
<comment type="similarity">
    <text evidence="2 13 14">Belongs to the UvrB family.</text>
</comment>
<keyword evidence="3 13" id="KW-0963">Cytoplasm</keyword>
<dbReference type="PROSITE" id="PS50151">
    <property type="entry name" value="UVR"/>
    <property type="match status" value="1"/>
</dbReference>
<evidence type="ECO:0000256" key="6">
    <source>
        <dbReference type="ARBA" id="ARBA00022769"/>
    </source>
</evidence>
<comment type="subunit">
    <text evidence="11 13 14">Forms a heterotetramer with UvrA during the search for lesions. Interacts with UvrC in an incision complex.</text>
</comment>
<dbReference type="NCBIfam" id="TIGR00631">
    <property type="entry name" value="uvrb"/>
    <property type="match status" value="1"/>
</dbReference>
<dbReference type="InterPro" id="IPR041471">
    <property type="entry name" value="UvrB_inter"/>
</dbReference>
<feature type="domain" description="Helicase ATP-binding" evidence="17">
    <location>
        <begin position="25"/>
        <end position="178"/>
    </location>
</feature>
<feature type="domain" description="Helicase C-terminal" evidence="18">
    <location>
        <begin position="433"/>
        <end position="591"/>
    </location>
</feature>
<dbReference type="Pfam" id="PF04851">
    <property type="entry name" value="ResIII"/>
    <property type="match status" value="1"/>
</dbReference>
<dbReference type="Proteomes" id="UP000315700">
    <property type="component" value="Chromosome"/>
</dbReference>
<gene>
    <name evidence="13 19" type="primary">uvrB</name>
    <name evidence="19" type="ORF">Pan44_40110</name>
</gene>
<proteinExistence type="inferred from homology"/>
<evidence type="ECO:0000256" key="14">
    <source>
        <dbReference type="RuleBase" id="RU003587"/>
    </source>
</evidence>
<evidence type="ECO:0000259" key="17">
    <source>
        <dbReference type="PROSITE" id="PS51192"/>
    </source>
</evidence>
<feature type="compositionally biased region" description="Basic residues" evidence="15">
    <location>
        <begin position="698"/>
        <end position="708"/>
    </location>
</feature>
<dbReference type="GO" id="GO:0003677">
    <property type="term" value="F:DNA binding"/>
    <property type="evidence" value="ECO:0007669"/>
    <property type="project" value="UniProtKB-UniRule"/>
</dbReference>
<dbReference type="Pfam" id="PF12344">
    <property type="entry name" value="UvrB"/>
    <property type="match status" value="1"/>
</dbReference>
<comment type="function">
    <text evidence="13">The UvrABC repair system catalyzes the recognition and processing of DNA lesions. A damage recognition complex composed of 2 UvrA and 2 UvrB subunits scans DNA for abnormalities. Upon binding of the UvrA(2)B(2) complex to a putative damaged site, the DNA wraps around one UvrB monomer. DNA wrap is dependent on ATP binding by UvrB and probably causes local melting of the DNA helix, facilitating insertion of UvrB beta-hairpin between the DNA strands. Then UvrB probes one DNA strand for the presence of a lesion. If a lesion is found the UvrA subunits dissociate and the UvrB-DNA preincision complex is formed. This complex is subsequently bound by UvrC and the second UvrB is released. If no lesion is found, the DNA wraps around the other UvrB subunit that will check the other stand for damage.</text>
</comment>
<evidence type="ECO:0000256" key="9">
    <source>
        <dbReference type="ARBA" id="ARBA00023204"/>
    </source>
</evidence>
<keyword evidence="7 13" id="KW-0067">ATP-binding</keyword>
<dbReference type="AlphaFoldDB" id="A0A517SIM3"/>
<comment type="domain">
    <text evidence="13">The beta-hairpin motif is involved in DNA binding.</text>
</comment>
<dbReference type="SMART" id="SM00487">
    <property type="entry name" value="DEXDc"/>
    <property type="match status" value="1"/>
</dbReference>
<keyword evidence="5 13" id="KW-0227">DNA damage</keyword>
<evidence type="ECO:0000259" key="18">
    <source>
        <dbReference type="PROSITE" id="PS51194"/>
    </source>
</evidence>
<dbReference type="InterPro" id="IPR014001">
    <property type="entry name" value="Helicase_ATP-bd"/>
</dbReference>
<evidence type="ECO:0000313" key="20">
    <source>
        <dbReference type="Proteomes" id="UP000315700"/>
    </source>
</evidence>
<feature type="region of interest" description="Disordered" evidence="15">
    <location>
        <begin position="667"/>
        <end position="708"/>
    </location>
</feature>
<dbReference type="Pfam" id="PF17757">
    <property type="entry name" value="UvrB_inter"/>
    <property type="match status" value="1"/>
</dbReference>
<evidence type="ECO:0000256" key="4">
    <source>
        <dbReference type="ARBA" id="ARBA00022741"/>
    </source>
</evidence>
<dbReference type="GO" id="GO:0009432">
    <property type="term" value="P:SOS response"/>
    <property type="evidence" value="ECO:0007669"/>
    <property type="project" value="UniProtKB-UniRule"/>
</dbReference>
<evidence type="ECO:0000259" key="16">
    <source>
        <dbReference type="PROSITE" id="PS50151"/>
    </source>
</evidence>
<dbReference type="CDD" id="cd18790">
    <property type="entry name" value="SF2_C_UvrB"/>
    <property type="match status" value="1"/>
</dbReference>
<protein>
    <recommendedName>
        <fullName evidence="12 13">UvrABC system protein B</fullName>
        <shortName evidence="13">Protein UvrB</shortName>
    </recommendedName>
    <alternativeName>
        <fullName evidence="13">Excinuclease ABC subunit B</fullName>
    </alternativeName>
</protein>
<evidence type="ECO:0000256" key="3">
    <source>
        <dbReference type="ARBA" id="ARBA00022490"/>
    </source>
</evidence>
<dbReference type="GO" id="GO:0005737">
    <property type="term" value="C:cytoplasm"/>
    <property type="evidence" value="ECO:0007669"/>
    <property type="project" value="UniProtKB-SubCell"/>
</dbReference>
<keyword evidence="4 13" id="KW-0547">Nucleotide-binding</keyword>
<dbReference type="GO" id="GO:0016887">
    <property type="term" value="F:ATP hydrolysis activity"/>
    <property type="evidence" value="ECO:0007669"/>
    <property type="project" value="InterPro"/>
</dbReference>
<dbReference type="InterPro" id="IPR001943">
    <property type="entry name" value="UVR_dom"/>
</dbReference>
<dbReference type="HAMAP" id="MF_00204">
    <property type="entry name" value="UvrB"/>
    <property type="match status" value="1"/>
</dbReference>
<dbReference type="KEGG" id="ccos:Pan44_40110"/>
<dbReference type="GO" id="GO:0006289">
    <property type="term" value="P:nucleotide-excision repair"/>
    <property type="evidence" value="ECO:0007669"/>
    <property type="project" value="UniProtKB-UniRule"/>
</dbReference>
<keyword evidence="6 13" id="KW-0228">DNA excision</keyword>
<dbReference type="PANTHER" id="PTHR24029">
    <property type="entry name" value="UVRABC SYSTEM PROTEIN B"/>
    <property type="match status" value="1"/>
</dbReference>
<sequence length="708" mass="80628">MPSFELSSQFAPAGDQPQAIEALVRGLKEGKRDQVLLGATGTGKTFTMANVIAQAQRPALVLAHNKTLAAQLYGEFRDFFPNNAVSYFVSYYDYYQPEAYIPQRDIYIEKDASINEEIDRLRLLATSALVSRRDVIVVASVSCIYGLGSPKDYLEMMVPITVGQTIDRDEMLRKLVDIQYERNDFEPSRGKFRVRGDVIEVWPAYEEFAYRIELWGDEVDKLSIIDPVTNAESKSLNEIYVYPAKHFVLPQSRIDAAMGEIESELEDQLAKFKAEGKLLEAQRLHARTRHDIELMRELGYCPGIENYSRALGGRKKGEPPFTLYDFFPQDFLLFVDESHATVPQVRAMFNGDQARKTTLVDHGFRLPMALDNRPLKFEEWNERRGQAIYVTATPADWELEKAEGEVVEQIIRPTGLVDPVISIHPARGQVPHLVEQIRIRAEREERVLVTTLTKRLSEDLVNYLKEEGVRCEWLHSELNAIERWEILRELREHKFDAVVGVNLLREGLDLPEVSLVCIMDADKEGFLRSATSLIQTIGRAARNVNAEVILYADQVTDSMQKAIEETNRRRSLQLKYNAEHGITPETIRKAIRRGIEEELEARRVVQEAAGLKSETQYITQEFLGELEAEMLRAAENLEFERAAQLRDRVVELRKQVGQHVPVLAIDAYTPEEGDENRPGFARSGGGKGRKRGDASPKSRGRVPRPRKN</sequence>
<dbReference type="InterPro" id="IPR036876">
    <property type="entry name" value="UVR_dom_sf"/>
</dbReference>
<dbReference type="PROSITE" id="PS51192">
    <property type="entry name" value="HELICASE_ATP_BIND_1"/>
    <property type="match status" value="1"/>
</dbReference>
<evidence type="ECO:0000313" key="19">
    <source>
        <dbReference type="EMBL" id="QDT55962.1"/>
    </source>
</evidence>
<accession>A0A517SIM3</accession>
<dbReference type="Pfam" id="PF00271">
    <property type="entry name" value="Helicase_C"/>
    <property type="match status" value="1"/>
</dbReference>
<dbReference type="InterPro" id="IPR004807">
    <property type="entry name" value="UvrB"/>
</dbReference>
<feature type="domain" description="UVR" evidence="16">
    <location>
        <begin position="620"/>
        <end position="655"/>
    </location>
</feature>
<dbReference type="GO" id="GO:0005524">
    <property type="term" value="F:ATP binding"/>
    <property type="evidence" value="ECO:0007669"/>
    <property type="project" value="UniProtKB-UniRule"/>
</dbReference>
<evidence type="ECO:0000256" key="5">
    <source>
        <dbReference type="ARBA" id="ARBA00022763"/>
    </source>
</evidence>
<feature type="short sequence motif" description="Beta-hairpin" evidence="13">
    <location>
        <begin position="91"/>
        <end position="114"/>
    </location>
</feature>
<dbReference type="EMBL" id="CP036271">
    <property type="protein sequence ID" value="QDT55962.1"/>
    <property type="molecule type" value="Genomic_DNA"/>
</dbReference>
<dbReference type="InterPro" id="IPR027417">
    <property type="entry name" value="P-loop_NTPase"/>
</dbReference>
<dbReference type="Pfam" id="PF02151">
    <property type="entry name" value="UVR"/>
    <property type="match status" value="1"/>
</dbReference>
<keyword evidence="8 13" id="KW-0267">Excision nuclease</keyword>
<evidence type="ECO:0000256" key="15">
    <source>
        <dbReference type="SAM" id="MobiDB-lite"/>
    </source>
</evidence>
<evidence type="ECO:0000256" key="7">
    <source>
        <dbReference type="ARBA" id="ARBA00022840"/>
    </source>
</evidence>
<dbReference type="GO" id="GO:0009380">
    <property type="term" value="C:excinuclease repair complex"/>
    <property type="evidence" value="ECO:0007669"/>
    <property type="project" value="InterPro"/>
</dbReference>
<dbReference type="RefSeq" id="WP_145032579.1">
    <property type="nucleotide sequence ID" value="NZ_CP036271.1"/>
</dbReference>
<keyword evidence="20" id="KW-1185">Reference proteome</keyword>
<dbReference type="InterPro" id="IPR006935">
    <property type="entry name" value="Helicase/UvrB_N"/>
</dbReference>
<comment type="subcellular location">
    <subcellularLocation>
        <location evidence="1 13 14">Cytoplasm</location>
    </subcellularLocation>
</comment>
<keyword evidence="9 13" id="KW-0234">DNA repair</keyword>
<evidence type="ECO:0000256" key="8">
    <source>
        <dbReference type="ARBA" id="ARBA00022881"/>
    </source>
</evidence>
<dbReference type="SUPFAM" id="SSF52540">
    <property type="entry name" value="P-loop containing nucleoside triphosphate hydrolases"/>
    <property type="match status" value="2"/>
</dbReference>
<dbReference type="Gene3D" id="4.10.860.10">
    <property type="entry name" value="UVR domain"/>
    <property type="match status" value="1"/>
</dbReference>
<evidence type="ECO:0000256" key="12">
    <source>
        <dbReference type="ARBA" id="ARBA00029504"/>
    </source>
</evidence>
<dbReference type="PROSITE" id="PS51194">
    <property type="entry name" value="HELICASE_CTER"/>
    <property type="match status" value="1"/>
</dbReference>
<name>A0A517SIM3_9PLAN</name>
<dbReference type="InParanoid" id="A0A517SIM3"/>
<evidence type="ECO:0000256" key="2">
    <source>
        <dbReference type="ARBA" id="ARBA00008533"/>
    </source>
</evidence>
<dbReference type="PANTHER" id="PTHR24029:SF0">
    <property type="entry name" value="UVRABC SYSTEM PROTEIN B"/>
    <property type="match status" value="1"/>
</dbReference>
<dbReference type="SMART" id="SM00490">
    <property type="entry name" value="HELICc"/>
    <property type="match status" value="1"/>
</dbReference>
<keyword evidence="10 13" id="KW-0742">SOS response</keyword>
<evidence type="ECO:0000256" key="11">
    <source>
        <dbReference type="ARBA" id="ARBA00026033"/>
    </source>
</evidence>
<dbReference type="InterPro" id="IPR024759">
    <property type="entry name" value="UvrB_YAD/RRR_dom"/>
</dbReference>
<dbReference type="FunCoup" id="A0A517SIM3">
    <property type="interactions" value="159"/>
</dbReference>
<dbReference type="Gene3D" id="3.40.50.300">
    <property type="entry name" value="P-loop containing nucleotide triphosphate hydrolases"/>
    <property type="match status" value="3"/>
</dbReference>
<dbReference type="SUPFAM" id="SSF46600">
    <property type="entry name" value="C-terminal UvrC-binding domain of UvrB"/>
    <property type="match status" value="1"/>
</dbReference>
<dbReference type="CDD" id="cd17916">
    <property type="entry name" value="DEXHc_UvrB"/>
    <property type="match status" value="1"/>
</dbReference>
<dbReference type="GO" id="GO:0009381">
    <property type="term" value="F:excinuclease ABC activity"/>
    <property type="evidence" value="ECO:0007669"/>
    <property type="project" value="UniProtKB-UniRule"/>
</dbReference>
<reference evidence="19 20" key="1">
    <citation type="submission" date="2019-02" db="EMBL/GenBank/DDBJ databases">
        <title>Deep-cultivation of Planctomycetes and their phenomic and genomic characterization uncovers novel biology.</title>
        <authorList>
            <person name="Wiegand S."/>
            <person name="Jogler M."/>
            <person name="Boedeker C."/>
            <person name="Pinto D."/>
            <person name="Vollmers J."/>
            <person name="Rivas-Marin E."/>
            <person name="Kohn T."/>
            <person name="Peeters S.H."/>
            <person name="Heuer A."/>
            <person name="Rast P."/>
            <person name="Oberbeckmann S."/>
            <person name="Bunk B."/>
            <person name="Jeske O."/>
            <person name="Meyerdierks A."/>
            <person name="Storesund J.E."/>
            <person name="Kallscheuer N."/>
            <person name="Luecker S."/>
            <person name="Lage O.M."/>
            <person name="Pohl T."/>
            <person name="Merkel B.J."/>
            <person name="Hornburger P."/>
            <person name="Mueller R.-W."/>
            <person name="Bruemmer F."/>
            <person name="Labrenz M."/>
            <person name="Spormann A.M."/>
            <person name="Op den Camp H."/>
            <person name="Overmann J."/>
            <person name="Amann R."/>
            <person name="Jetten M.S.M."/>
            <person name="Mascher T."/>
            <person name="Medema M.H."/>
            <person name="Devos D.P."/>
            <person name="Kaster A.-K."/>
            <person name="Ovreas L."/>
            <person name="Rohde M."/>
            <person name="Galperin M.Y."/>
            <person name="Jogler C."/>
        </authorList>
    </citation>
    <scope>NUCLEOTIDE SEQUENCE [LARGE SCALE GENOMIC DNA]</scope>
    <source>
        <strain evidence="19 20">Pan44</strain>
    </source>
</reference>
<evidence type="ECO:0000256" key="1">
    <source>
        <dbReference type="ARBA" id="ARBA00004496"/>
    </source>
</evidence>
<dbReference type="InterPro" id="IPR001650">
    <property type="entry name" value="Helicase_C-like"/>
</dbReference>
<organism evidence="19 20">
    <name type="scientific">Caulifigura coniformis</name>
    <dbReference type="NCBI Taxonomy" id="2527983"/>
    <lineage>
        <taxon>Bacteria</taxon>
        <taxon>Pseudomonadati</taxon>
        <taxon>Planctomycetota</taxon>
        <taxon>Planctomycetia</taxon>
        <taxon>Planctomycetales</taxon>
        <taxon>Planctomycetaceae</taxon>
        <taxon>Caulifigura</taxon>
    </lineage>
</organism>